<evidence type="ECO:0000313" key="5">
    <source>
        <dbReference type="Proteomes" id="UP000785200"/>
    </source>
</evidence>
<dbReference type="CDD" id="cd05374">
    <property type="entry name" value="17beta-HSD-like_SDR_c"/>
    <property type="match status" value="1"/>
</dbReference>
<keyword evidence="2" id="KW-0560">Oxidoreductase</keyword>
<accession>A0A9P6VPP4</accession>
<evidence type="ECO:0000256" key="2">
    <source>
        <dbReference type="ARBA" id="ARBA00023002"/>
    </source>
</evidence>
<dbReference type="InterPro" id="IPR051911">
    <property type="entry name" value="SDR_oxidoreductase"/>
</dbReference>
<evidence type="ECO:0000313" key="4">
    <source>
        <dbReference type="EMBL" id="KAG0651352.1"/>
    </source>
</evidence>
<dbReference type="GO" id="GO:0016491">
    <property type="term" value="F:oxidoreductase activity"/>
    <property type="evidence" value="ECO:0007669"/>
    <property type="project" value="UniProtKB-KW"/>
</dbReference>
<reference evidence="4" key="1">
    <citation type="submission" date="2019-07" db="EMBL/GenBank/DDBJ databases">
        <title>Hyphodiscus hymeniophilus genome sequencing and assembly.</title>
        <authorList>
            <person name="Kramer G."/>
            <person name="Nodwell J."/>
        </authorList>
    </citation>
    <scope>NUCLEOTIDE SEQUENCE</scope>
    <source>
        <strain evidence="4">ATCC 34498</strain>
    </source>
</reference>
<sequence length="428" mass="47376">MGRLHHDRASLRRRQRGYVGRRTQYVWYAGVVIEDKGRATKSEWWVSQVALATIESANSQRLKCYIRCHVASSTLTVISGIPLAYNFIPERFSRTKPPMAPAIDADAVWLVTGCSSGIGQSIAKYVHKAGQNIVATARNVDSLQYLPEGPKVCKLTVDVTSQASISAAINATIKRFGRLDVVVNNAGYSVVTEFEGVPEEVARKQIDTMFWGPVRMTRESLRVFREVNAPGQGGTIIQVSSIGGYAAYQGNAFYHASKFALEGFTKSIRKDLNPKWNINLMIISPGGVKTNFFDNINYLPRHPAYANDPEAPLNGLIAFMKDPATQDNLSDPDKCAAVIFDLVLGQKERPLPVRLNLGADSLPVIRNEVDGYIKEIEEWEAETLKVAPSTNITLIGFSDCVLHVLFDEVLVRYTKAVTFMEQQLGSCD</sequence>
<dbReference type="PANTHER" id="PTHR43976">
    <property type="entry name" value="SHORT CHAIN DEHYDROGENASE"/>
    <property type="match status" value="1"/>
</dbReference>
<comment type="caution">
    <text evidence="4">The sequence shown here is derived from an EMBL/GenBank/DDBJ whole genome shotgun (WGS) entry which is preliminary data.</text>
</comment>
<dbReference type="EMBL" id="VNKQ01000004">
    <property type="protein sequence ID" value="KAG0651352.1"/>
    <property type="molecule type" value="Genomic_DNA"/>
</dbReference>
<organism evidence="4 5">
    <name type="scientific">Hyphodiscus hymeniophilus</name>
    <dbReference type="NCBI Taxonomy" id="353542"/>
    <lineage>
        <taxon>Eukaryota</taxon>
        <taxon>Fungi</taxon>
        <taxon>Dikarya</taxon>
        <taxon>Ascomycota</taxon>
        <taxon>Pezizomycotina</taxon>
        <taxon>Leotiomycetes</taxon>
        <taxon>Helotiales</taxon>
        <taxon>Hyphodiscaceae</taxon>
        <taxon>Hyphodiscus</taxon>
    </lineage>
</organism>
<dbReference type="PRINTS" id="PR00080">
    <property type="entry name" value="SDRFAMILY"/>
</dbReference>
<dbReference type="PANTHER" id="PTHR43976:SF16">
    <property type="entry name" value="SHORT-CHAIN DEHYDROGENASE_REDUCTASE FAMILY PROTEIN"/>
    <property type="match status" value="1"/>
</dbReference>
<name>A0A9P6VPP4_9HELO</name>
<dbReference type="AlphaFoldDB" id="A0A9P6VPP4"/>
<dbReference type="Pfam" id="PF00106">
    <property type="entry name" value="adh_short"/>
    <property type="match status" value="1"/>
</dbReference>
<keyword evidence="5" id="KW-1185">Reference proteome</keyword>
<evidence type="ECO:0000256" key="3">
    <source>
        <dbReference type="RuleBase" id="RU000363"/>
    </source>
</evidence>
<dbReference type="InterPro" id="IPR002347">
    <property type="entry name" value="SDR_fam"/>
</dbReference>
<dbReference type="Gene3D" id="3.40.50.720">
    <property type="entry name" value="NAD(P)-binding Rossmann-like Domain"/>
    <property type="match status" value="1"/>
</dbReference>
<dbReference type="OrthoDB" id="1274115at2759"/>
<dbReference type="InterPro" id="IPR036291">
    <property type="entry name" value="NAD(P)-bd_dom_sf"/>
</dbReference>
<gene>
    <name evidence="4" type="ORF">D0Z07_1799</name>
</gene>
<protein>
    <submittedName>
        <fullName evidence="4">Oxidoreductase</fullName>
    </submittedName>
</protein>
<dbReference type="Proteomes" id="UP000785200">
    <property type="component" value="Unassembled WGS sequence"/>
</dbReference>
<comment type="similarity">
    <text evidence="1 3">Belongs to the short-chain dehydrogenases/reductases (SDR) family.</text>
</comment>
<evidence type="ECO:0000256" key="1">
    <source>
        <dbReference type="ARBA" id="ARBA00006484"/>
    </source>
</evidence>
<proteinExistence type="inferred from homology"/>
<dbReference type="PRINTS" id="PR00081">
    <property type="entry name" value="GDHRDH"/>
</dbReference>
<dbReference type="SUPFAM" id="SSF51735">
    <property type="entry name" value="NAD(P)-binding Rossmann-fold domains"/>
    <property type="match status" value="1"/>
</dbReference>